<dbReference type="Proteomes" id="UP000294856">
    <property type="component" value="Unassembled WGS sequence"/>
</dbReference>
<dbReference type="PROSITE" id="PS50977">
    <property type="entry name" value="HTH_TETR_2"/>
    <property type="match status" value="1"/>
</dbReference>
<dbReference type="AlphaFoldDB" id="A0A4R1FXF0"/>
<evidence type="ECO:0000256" key="1">
    <source>
        <dbReference type="ARBA" id="ARBA00023125"/>
    </source>
</evidence>
<comment type="caution">
    <text evidence="4">The sequence shown here is derived from an EMBL/GenBank/DDBJ whole genome shotgun (WGS) entry which is preliminary data.</text>
</comment>
<evidence type="ECO:0000313" key="5">
    <source>
        <dbReference type="Proteomes" id="UP000294856"/>
    </source>
</evidence>
<dbReference type="SUPFAM" id="SSF46689">
    <property type="entry name" value="Homeodomain-like"/>
    <property type="match status" value="1"/>
</dbReference>
<dbReference type="Gene3D" id="1.10.357.10">
    <property type="entry name" value="Tetracycline Repressor, domain 2"/>
    <property type="match status" value="1"/>
</dbReference>
<feature type="domain" description="HTH tetR-type" evidence="3">
    <location>
        <begin position="17"/>
        <end position="77"/>
    </location>
</feature>
<dbReference type="PRINTS" id="PR00455">
    <property type="entry name" value="HTHTETR"/>
</dbReference>
<dbReference type="InterPro" id="IPR009057">
    <property type="entry name" value="Homeodomain-like_sf"/>
</dbReference>
<dbReference type="SUPFAM" id="SSF48498">
    <property type="entry name" value="Tetracyclin repressor-like, C-terminal domain"/>
    <property type="match status" value="1"/>
</dbReference>
<name>A0A4R1FXF0_9NOCA</name>
<feature type="DNA-binding region" description="H-T-H motif" evidence="2">
    <location>
        <begin position="40"/>
        <end position="59"/>
    </location>
</feature>
<dbReference type="RefSeq" id="WP_067446774.1">
    <property type="nucleotide sequence ID" value="NZ_SMFR01000002.1"/>
</dbReference>
<evidence type="ECO:0000313" key="4">
    <source>
        <dbReference type="EMBL" id="TCJ97458.1"/>
    </source>
</evidence>
<dbReference type="PANTHER" id="PTHR30055:SF160">
    <property type="entry name" value="TRANSCRIPTIONAL REGULATORY PROTEIN (PROBABLY ASNC-FAMILY)-RELATED"/>
    <property type="match status" value="1"/>
</dbReference>
<keyword evidence="1 2" id="KW-0238">DNA-binding</keyword>
<dbReference type="InterPro" id="IPR036271">
    <property type="entry name" value="Tet_transcr_reg_TetR-rel_C_sf"/>
</dbReference>
<evidence type="ECO:0000256" key="2">
    <source>
        <dbReference type="PROSITE-ProRule" id="PRU00335"/>
    </source>
</evidence>
<dbReference type="InterPro" id="IPR001647">
    <property type="entry name" value="HTH_TetR"/>
</dbReference>
<dbReference type="STRING" id="1210063.GCA_001612665_01161"/>
<dbReference type="OrthoDB" id="9814200at2"/>
<dbReference type="EMBL" id="SMFR01000002">
    <property type="protein sequence ID" value="TCJ97458.1"/>
    <property type="molecule type" value="Genomic_DNA"/>
</dbReference>
<dbReference type="GO" id="GO:0000976">
    <property type="term" value="F:transcription cis-regulatory region binding"/>
    <property type="evidence" value="ECO:0007669"/>
    <property type="project" value="TreeGrafter"/>
</dbReference>
<accession>A0A4R1FXF0</accession>
<sequence>MRTDTSPPGLRGPAARARRRQAVLVAAQDVFVAHGYHGARMDEISARSGASKPVIYDHFAGKLDLYLAVLQHNLDRMVDGVRTAVARDTDPRCRVRRAVLSYFDFVEHDVGGYVLVFESPVPSEPSVEWRVRTAMRDCAALVSVELRAAGVDEARAEMHAWALVGISRLAAGHWLEAGRPVSKRDAVDTAAALCWNGLSNVDSAPASARAASPWGAAPAPVPRGS</sequence>
<proteinExistence type="predicted"/>
<dbReference type="GO" id="GO:0003700">
    <property type="term" value="F:DNA-binding transcription factor activity"/>
    <property type="evidence" value="ECO:0007669"/>
    <property type="project" value="TreeGrafter"/>
</dbReference>
<dbReference type="InterPro" id="IPR050109">
    <property type="entry name" value="HTH-type_TetR-like_transc_reg"/>
</dbReference>
<dbReference type="Pfam" id="PF00440">
    <property type="entry name" value="TetR_N"/>
    <property type="match status" value="1"/>
</dbReference>
<evidence type="ECO:0000259" key="3">
    <source>
        <dbReference type="PROSITE" id="PS50977"/>
    </source>
</evidence>
<dbReference type="PANTHER" id="PTHR30055">
    <property type="entry name" value="HTH-TYPE TRANSCRIPTIONAL REGULATOR RUTR"/>
    <property type="match status" value="1"/>
</dbReference>
<organism evidence="4 5">
    <name type="scientific">Nocardia alba</name>
    <dbReference type="NCBI Taxonomy" id="225051"/>
    <lineage>
        <taxon>Bacteria</taxon>
        <taxon>Bacillati</taxon>
        <taxon>Actinomycetota</taxon>
        <taxon>Actinomycetes</taxon>
        <taxon>Mycobacteriales</taxon>
        <taxon>Nocardiaceae</taxon>
        <taxon>Nocardia</taxon>
    </lineage>
</organism>
<reference evidence="4 5" key="1">
    <citation type="submission" date="2019-03" db="EMBL/GenBank/DDBJ databases">
        <title>Genomic Encyclopedia of Type Strains, Phase IV (KMG-IV): sequencing the most valuable type-strain genomes for metagenomic binning, comparative biology and taxonomic classification.</title>
        <authorList>
            <person name="Goeker M."/>
        </authorList>
    </citation>
    <scope>NUCLEOTIDE SEQUENCE [LARGE SCALE GENOMIC DNA]</scope>
    <source>
        <strain evidence="4 5">DSM 44684</strain>
    </source>
</reference>
<gene>
    <name evidence="4" type="ORF">DFR71_3500</name>
</gene>
<keyword evidence="5" id="KW-1185">Reference proteome</keyword>
<protein>
    <submittedName>
        <fullName evidence="4">TetR family transcriptional regulator</fullName>
    </submittedName>
</protein>